<accession>A0A8S2YTS1</accession>
<feature type="non-terminal residue" evidence="2">
    <location>
        <position position="1"/>
    </location>
</feature>
<proteinExistence type="predicted"/>
<dbReference type="EMBL" id="CAJOBJ010098748">
    <property type="protein sequence ID" value="CAF4576871.1"/>
    <property type="molecule type" value="Genomic_DNA"/>
</dbReference>
<feature type="coiled-coil region" evidence="1">
    <location>
        <begin position="39"/>
        <end position="80"/>
    </location>
</feature>
<evidence type="ECO:0000313" key="3">
    <source>
        <dbReference type="Proteomes" id="UP000681720"/>
    </source>
</evidence>
<evidence type="ECO:0000256" key="1">
    <source>
        <dbReference type="SAM" id="Coils"/>
    </source>
</evidence>
<organism evidence="2 3">
    <name type="scientific">Rotaria magnacalcarata</name>
    <dbReference type="NCBI Taxonomy" id="392030"/>
    <lineage>
        <taxon>Eukaryota</taxon>
        <taxon>Metazoa</taxon>
        <taxon>Spiralia</taxon>
        <taxon>Gnathifera</taxon>
        <taxon>Rotifera</taxon>
        <taxon>Eurotatoria</taxon>
        <taxon>Bdelloidea</taxon>
        <taxon>Philodinida</taxon>
        <taxon>Philodinidae</taxon>
        <taxon>Rotaria</taxon>
    </lineage>
</organism>
<dbReference type="Proteomes" id="UP000681720">
    <property type="component" value="Unassembled WGS sequence"/>
</dbReference>
<keyword evidence="1" id="KW-0175">Coiled coil</keyword>
<name>A0A8S2YTS1_9BILA</name>
<dbReference type="AlphaFoldDB" id="A0A8S2YTS1"/>
<protein>
    <submittedName>
        <fullName evidence="2">Uncharacterized protein</fullName>
    </submittedName>
</protein>
<comment type="caution">
    <text evidence="2">The sequence shown here is derived from an EMBL/GenBank/DDBJ whole genome shotgun (WGS) entry which is preliminary data.</text>
</comment>
<gene>
    <name evidence="2" type="ORF">GIL414_LOCUS37926</name>
</gene>
<reference evidence="2" key="1">
    <citation type="submission" date="2021-02" db="EMBL/GenBank/DDBJ databases">
        <authorList>
            <person name="Nowell W R."/>
        </authorList>
    </citation>
    <scope>NUCLEOTIDE SEQUENCE</scope>
</reference>
<evidence type="ECO:0000313" key="2">
    <source>
        <dbReference type="EMBL" id="CAF4576871.1"/>
    </source>
</evidence>
<sequence length="86" mass="9884">LVMTNDDPEYALHNKIASLYIQAHNAPNNLKETEIRHHIELLEQKQKDIDAEVSQAQLKLNEAQALSKDNADQVKQLRRKLLKDSV</sequence>